<dbReference type="InParanoid" id="A0A5F9CNV8"/>
<evidence type="ECO:0000256" key="6">
    <source>
        <dbReference type="ARBA" id="ARBA00022840"/>
    </source>
</evidence>
<accession>A0A5F9CNV8</accession>
<protein>
    <recommendedName>
        <fullName evidence="1">non-specific serine/threonine protein kinase</fullName>
        <ecNumber evidence="1">2.7.11.1</ecNumber>
    </recommendedName>
</protein>
<dbReference type="InterPro" id="IPR008271">
    <property type="entry name" value="Ser/Thr_kinase_AS"/>
</dbReference>
<reference evidence="12 13" key="1">
    <citation type="journal article" date="2011" name="Nature">
        <title>A high-resolution map of human evolutionary constraint using 29 mammals.</title>
        <authorList>
            <person name="Lindblad-Toh K."/>
            <person name="Garber M."/>
            <person name="Zuk O."/>
            <person name="Lin M.F."/>
            <person name="Parker B.J."/>
            <person name="Washietl S."/>
            <person name="Kheradpour P."/>
            <person name="Ernst J."/>
            <person name="Jordan G."/>
            <person name="Mauceli E."/>
            <person name="Ward L.D."/>
            <person name="Lowe C.B."/>
            <person name="Holloway A.K."/>
            <person name="Clamp M."/>
            <person name="Gnerre S."/>
            <person name="Alfoldi J."/>
            <person name="Beal K."/>
            <person name="Chang J."/>
            <person name="Clawson H."/>
            <person name="Cuff J."/>
            <person name="Di Palma F."/>
            <person name="Fitzgerald S."/>
            <person name="Flicek P."/>
            <person name="Guttman M."/>
            <person name="Hubisz M.J."/>
            <person name="Jaffe D.B."/>
            <person name="Jungreis I."/>
            <person name="Kent W.J."/>
            <person name="Kostka D."/>
            <person name="Lara M."/>
            <person name="Martins A.L."/>
            <person name="Massingham T."/>
            <person name="Moltke I."/>
            <person name="Raney B.J."/>
            <person name="Rasmussen M.D."/>
            <person name="Robinson J."/>
            <person name="Stark A."/>
            <person name="Vilella A.J."/>
            <person name="Wen J."/>
            <person name="Xie X."/>
            <person name="Zody M.C."/>
            <person name="Baldwin J."/>
            <person name="Bloom T."/>
            <person name="Chin C.W."/>
            <person name="Heiman D."/>
            <person name="Nicol R."/>
            <person name="Nusbaum C."/>
            <person name="Young S."/>
            <person name="Wilkinson J."/>
            <person name="Worley K.C."/>
            <person name="Kovar C.L."/>
            <person name="Muzny D.M."/>
            <person name="Gibbs R.A."/>
            <person name="Cree A."/>
            <person name="Dihn H.H."/>
            <person name="Fowler G."/>
            <person name="Jhangiani S."/>
            <person name="Joshi V."/>
            <person name="Lee S."/>
            <person name="Lewis L.R."/>
            <person name="Nazareth L.V."/>
            <person name="Okwuonu G."/>
            <person name="Santibanez J."/>
            <person name="Warren W.C."/>
            <person name="Mardis E.R."/>
            <person name="Weinstock G.M."/>
            <person name="Wilson R.K."/>
            <person name="Delehaunty K."/>
            <person name="Dooling D."/>
            <person name="Fronik C."/>
            <person name="Fulton L."/>
            <person name="Fulton B."/>
            <person name="Graves T."/>
            <person name="Minx P."/>
            <person name="Sodergren E."/>
            <person name="Birney E."/>
            <person name="Margulies E.H."/>
            <person name="Herrero J."/>
            <person name="Green E.D."/>
            <person name="Haussler D."/>
            <person name="Siepel A."/>
            <person name="Goldman N."/>
            <person name="Pollard K.S."/>
            <person name="Pedersen J.S."/>
            <person name="Lander E.S."/>
            <person name="Kellis M."/>
        </authorList>
    </citation>
    <scope>NUCLEOTIDE SEQUENCE [LARGE SCALE GENOMIC DNA]</scope>
    <source>
        <strain evidence="12 13">Thorbecke inbred</strain>
    </source>
</reference>
<evidence type="ECO:0000256" key="3">
    <source>
        <dbReference type="ARBA" id="ARBA00022679"/>
    </source>
</evidence>
<keyword evidence="2 10" id="KW-0723">Serine/threonine-protein kinase</keyword>
<evidence type="ECO:0000313" key="13">
    <source>
        <dbReference type="Proteomes" id="UP000001811"/>
    </source>
</evidence>
<reference evidence="12" key="3">
    <citation type="submission" date="2025-09" db="UniProtKB">
        <authorList>
            <consortium name="Ensembl"/>
        </authorList>
    </citation>
    <scope>IDENTIFICATION</scope>
    <source>
        <strain evidence="12">Thorbecke</strain>
    </source>
</reference>
<dbReference type="GO" id="GO:0005737">
    <property type="term" value="C:cytoplasm"/>
    <property type="evidence" value="ECO:0007669"/>
    <property type="project" value="TreeGrafter"/>
</dbReference>
<dbReference type="InterPro" id="IPR011009">
    <property type="entry name" value="Kinase-like_dom_sf"/>
</dbReference>
<keyword evidence="6 9" id="KW-0067">ATP-binding</keyword>
<evidence type="ECO:0000256" key="2">
    <source>
        <dbReference type="ARBA" id="ARBA00022527"/>
    </source>
</evidence>
<evidence type="ECO:0000259" key="11">
    <source>
        <dbReference type="PROSITE" id="PS50011"/>
    </source>
</evidence>
<evidence type="ECO:0000256" key="9">
    <source>
        <dbReference type="PROSITE-ProRule" id="PRU10141"/>
    </source>
</evidence>
<dbReference type="Proteomes" id="UP000001811">
    <property type="component" value="Chromosome 9"/>
</dbReference>
<dbReference type="GO" id="GO:0050321">
    <property type="term" value="F:tau-protein kinase activity"/>
    <property type="evidence" value="ECO:0007669"/>
    <property type="project" value="TreeGrafter"/>
</dbReference>
<dbReference type="Pfam" id="PF00069">
    <property type="entry name" value="Pkinase"/>
    <property type="match status" value="1"/>
</dbReference>
<comment type="similarity">
    <text evidence="10">Belongs to the protein kinase superfamily.</text>
</comment>
<proteinExistence type="inferred from homology"/>
<comment type="catalytic activity">
    <reaction evidence="8">
        <text>L-seryl-[protein] + ATP = O-phospho-L-seryl-[protein] + ADP + H(+)</text>
        <dbReference type="Rhea" id="RHEA:17989"/>
        <dbReference type="Rhea" id="RHEA-COMP:9863"/>
        <dbReference type="Rhea" id="RHEA-COMP:11604"/>
        <dbReference type="ChEBI" id="CHEBI:15378"/>
        <dbReference type="ChEBI" id="CHEBI:29999"/>
        <dbReference type="ChEBI" id="CHEBI:30616"/>
        <dbReference type="ChEBI" id="CHEBI:83421"/>
        <dbReference type="ChEBI" id="CHEBI:456216"/>
        <dbReference type="EC" id="2.7.11.1"/>
    </reaction>
</comment>
<dbReference type="PANTHER" id="PTHR24346">
    <property type="entry name" value="MAP/MICROTUBULE AFFINITY-REGULATING KINASE"/>
    <property type="match status" value="1"/>
</dbReference>
<feature type="domain" description="Protein kinase" evidence="11">
    <location>
        <begin position="13"/>
        <end position="176"/>
    </location>
</feature>
<dbReference type="SMR" id="A0A5F9CNV8"/>
<comment type="catalytic activity">
    <reaction evidence="7">
        <text>L-threonyl-[protein] + ATP = O-phospho-L-threonyl-[protein] + ADP + H(+)</text>
        <dbReference type="Rhea" id="RHEA:46608"/>
        <dbReference type="Rhea" id="RHEA-COMP:11060"/>
        <dbReference type="Rhea" id="RHEA-COMP:11605"/>
        <dbReference type="ChEBI" id="CHEBI:15378"/>
        <dbReference type="ChEBI" id="CHEBI:30013"/>
        <dbReference type="ChEBI" id="CHEBI:30616"/>
        <dbReference type="ChEBI" id="CHEBI:61977"/>
        <dbReference type="ChEBI" id="CHEBI:456216"/>
        <dbReference type="EC" id="2.7.11.1"/>
    </reaction>
</comment>
<dbReference type="PANTHER" id="PTHR24346:SF82">
    <property type="entry name" value="KP78A-RELATED"/>
    <property type="match status" value="1"/>
</dbReference>
<dbReference type="FunFam" id="1.10.510.10:FF:000571">
    <property type="entry name" value="Maternal embryonic leucine zipper kinase"/>
    <property type="match status" value="1"/>
</dbReference>
<dbReference type="Ensembl" id="ENSOCUT00000047861.1">
    <property type="protein sequence ID" value="ENSOCUP00000035326.1"/>
    <property type="gene ID" value="ENSOCUG00000030059.1"/>
</dbReference>
<dbReference type="EMBL" id="AAGW02056203">
    <property type="status" value="NOT_ANNOTATED_CDS"/>
    <property type="molecule type" value="Genomic_DNA"/>
</dbReference>
<keyword evidence="4 9" id="KW-0547">Nucleotide-binding</keyword>
<feature type="binding site" evidence="9">
    <location>
        <position position="42"/>
    </location>
    <ligand>
        <name>ATP</name>
        <dbReference type="ChEBI" id="CHEBI:30616"/>
    </ligand>
</feature>
<evidence type="ECO:0000256" key="4">
    <source>
        <dbReference type="ARBA" id="ARBA00022741"/>
    </source>
</evidence>
<dbReference type="GeneTree" id="ENSGT00940000160886"/>
<dbReference type="EC" id="2.7.11.1" evidence="1"/>
<sequence length="176" mass="19676">MAFQEEADVLEGYRLLCFIGQGSFSHVQLALHLRTGSEVAVKVIPRDPEDSASLQKLLGEVDLMKGLHHPHIIELLEVRHTADCTYLIMEYASRGELRCYVAERGHLWEEEARFLFGQILSAVHYCHGRRVVHRDLKLGNLLLDAGLNIKLPPAGRPSRGGALEPSCLRVVGFSLL</sequence>
<evidence type="ECO:0000256" key="7">
    <source>
        <dbReference type="ARBA" id="ARBA00047899"/>
    </source>
</evidence>
<dbReference type="InterPro" id="IPR000719">
    <property type="entry name" value="Prot_kinase_dom"/>
</dbReference>
<dbReference type="PROSITE" id="PS00108">
    <property type="entry name" value="PROTEIN_KINASE_ST"/>
    <property type="match status" value="1"/>
</dbReference>
<dbReference type="FunFam" id="3.30.200.20:FF:000003">
    <property type="entry name" value="Non-specific serine/threonine protein kinase"/>
    <property type="match status" value="1"/>
</dbReference>
<evidence type="ECO:0000256" key="5">
    <source>
        <dbReference type="ARBA" id="ARBA00022777"/>
    </source>
</evidence>
<dbReference type="Bgee" id="ENSOCUG00000030059">
    <property type="expression patterns" value="Expressed in testis and 1 other cell type or tissue"/>
</dbReference>
<name>A0A5F9CNV8_RABIT</name>
<dbReference type="GO" id="GO:0000226">
    <property type="term" value="P:microtubule cytoskeleton organization"/>
    <property type="evidence" value="ECO:0007669"/>
    <property type="project" value="TreeGrafter"/>
</dbReference>
<keyword evidence="3" id="KW-0808">Transferase</keyword>
<organism evidence="12 13">
    <name type="scientific">Oryctolagus cuniculus</name>
    <name type="common">Rabbit</name>
    <dbReference type="NCBI Taxonomy" id="9986"/>
    <lineage>
        <taxon>Eukaryota</taxon>
        <taxon>Metazoa</taxon>
        <taxon>Chordata</taxon>
        <taxon>Craniata</taxon>
        <taxon>Vertebrata</taxon>
        <taxon>Euteleostomi</taxon>
        <taxon>Mammalia</taxon>
        <taxon>Eutheria</taxon>
        <taxon>Euarchontoglires</taxon>
        <taxon>Glires</taxon>
        <taxon>Lagomorpha</taxon>
        <taxon>Leporidae</taxon>
        <taxon>Oryctolagus</taxon>
    </lineage>
</organism>
<keyword evidence="13" id="KW-1185">Reference proteome</keyword>
<dbReference type="PROSITE" id="PS50011">
    <property type="entry name" value="PROTEIN_KINASE_DOM"/>
    <property type="match status" value="1"/>
</dbReference>
<evidence type="ECO:0000256" key="10">
    <source>
        <dbReference type="RuleBase" id="RU000304"/>
    </source>
</evidence>
<dbReference type="PROSITE" id="PS00107">
    <property type="entry name" value="PROTEIN_KINASE_ATP"/>
    <property type="match status" value="1"/>
</dbReference>
<dbReference type="SMART" id="SM00220">
    <property type="entry name" value="S_TKc"/>
    <property type="match status" value="1"/>
</dbReference>
<dbReference type="GO" id="GO:0035556">
    <property type="term" value="P:intracellular signal transduction"/>
    <property type="evidence" value="ECO:0007669"/>
    <property type="project" value="TreeGrafter"/>
</dbReference>
<reference evidence="12" key="2">
    <citation type="submission" date="2025-08" db="UniProtKB">
        <authorList>
            <consortium name="Ensembl"/>
        </authorList>
    </citation>
    <scope>IDENTIFICATION</scope>
    <source>
        <strain evidence="12">Thorbecke</strain>
    </source>
</reference>
<evidence type="ECO:0000256" key="1">
    <source>
        <dbReference type="ARBA" id="ARBA00012513"/>
    </source>
</evidence>
<dbReference type="Gene3D" id="1.10.510.10">
    <property type="entry name" value="Transferase(Phosphotransferase) domain 1"/>
    <property type="match status" value="1"/>
</dbReference>
<evidence type="ECO:0000313" key="12">
    <source>
        <dbReference type="Ensembl" id="ENSOCUP00000035326.1"/>
    </source>
</evidence>
<dbReference type="AlphaFoldDB" id="A0A5F9CNV8"/>
<evidence type="ECO:0000256" key="8">
    <source>
        <dbReference type="ARBA" id="ARBA00048679"/>
    </source>
</evidence>
<keyword evidence="5" id="KW-0418">Kinase</keyword>
<dbReference type="SUPFAM" id="SSF56112">
    <property type="entry name" value="Protein kinase-like (PK-like)"/>
    <property type="match status" value="1"/>
</dbReference>
<dbReference type="InterPro" id="IPR017441">
    <property type="entry name" value="Protein_kinase_ATP_BS"/>
</dbReference>
<dbReference type="GO" id="GO:0005524">
    <property type="term" value="F:ATP binding"/>
    <property type="evidence" value="ECO:0007669"/>
    <property type="project" value="UniProtKB-UniRule"/>
</dbReference>